<evidence type="ECO:0000313" key="1">
    <source>
        <dbReference type="EMBL" id="KKM00155.1"/>
    </source>
</evidence>
<comment type="caution">
    <text evidence="1">The sequence shown here is derived from an EMBL/GenBank/DDBJ whole genome shotgun (WGS) entry which is preliminary data.</text>
</comment>
<proteinExistence type="predicted"/>
<dbReference type="EMBL" id="LAZR01017501">
    <property type="protein sequence ID" value="KKM00155.1"/>
    <property type="molecule type" value="Genomic_DNA"/>
</dbReference>
<dbReference type="PROSITE" id="PS51257">
    <property type="entry name" value="PROKAR_LIPOPROTEIN"/>
    <property type="match status" value="1"/>
</dbReference>
<gene>
    <name evidence="1" type="ORF">LCGC14_1807240</name>
</gene>
<reference evidence="1" key="1">
    <citation type="journal article" date="2015" name="Nature">
        <title>Complex archaea that bridge the gap between prokaryotes and eukaryotes.</title>
        <authorList>
            <person name="Spang A."/>
            <person name="Saw J.H."/>
            <person name="Jorgensen S.L."/>
            <person name="Zaremba-Niedzwiedzka K."/>
            <person name="Martijn J."/>
            <person name="Lind A.E."/>
            <person name="van Eijk R."/>
            <person name="Schleper C."/>
            <person name="Guy L."/>
            <person name="Ettema T.J."/>
        </authorList>
    </citation>
    <scope>NUCLEOTIDE SEQUENCE</scope>
</reference>
<organism evidence="1">
    <name type="scientific">marine sediment metagenome</name>
    <dbReference type="NCBI Taxonomy" id="412755"/>
    <lineage>
        <taxon>unclassified sequences</taxon>
        <taxon>metagenomes</taxon>
        <taxon>ecological metagenomes</taxon>
    </lineage>
</organism>
<sequence>MRKSDARGIVAMTVLTAMLVSGCSVGMALSGKAAPNLGAFRVGSTRGEVELHLGSPVDSVTRPDGGRTDIYEYELGNKPSTGRAVGHAVMDLLTFGVWEIIGTPIEAIGIEKKRLMIVYDDQDRILAINQAPPVKASSPKSSEPEPE</sequence>
<protein>
    <submittedName>
        <fullName evidence="1">Uncharacterized protein</fullName>
    </submittedName>
</protein>
<dbReference type="AlphaFoldDB" id="A0A0F9GMN7"/>
<name>A0A0F9GMN7_9ZZZZ</name>
<accession>A0A0F9GMN7</accession>